<dbReference type="EMBL" id="RHHB01000044">
    <property type="protein sequence ID" value="RNB45643.1"/>
    <property type="molecule type" value="Genomic_DNA"/>
</dbReference>
<feature type="transmembrane region" description="Helical" evidence="1">
    <location>
        <begin position="16"/>
        <end position="34"/>
    </location>
</feature>
<protein>
    <submittedName>
        <fullName evidence="2">Uncharacterized protein</fullName>
    </submittedName>
</protein>
<dbReference type="RefSeq" id="WP_122938026.1">
    <property type="nucleotide sequence ID" value="NZ_JBHSNT010000044.1"/>
</dbReference>
<evidence type="ECO:0000313" key="3">
    <source>
        <dbReference type="Proteomes" id="UP000275048"/>
    </source>
</evidence>
<organism evidence="2 3">
    <name type="scientific">Agromyces tardus</name>
    <dbReference type="NCBI Taxonomy" id="2583849"/>
    <lineage>
        <taxon>Bacteria</taxon>
        <taxon>Bacillati</taxon>
        <taxon>Actinomycetota</taxon>
        <taxon>Actinomycetes</taxon>
        <taxon>Micrococcales</taxon>
        <taxon>Microbacteriaceae</taxon>
        <taxon>Agromyces</taxon>
    </lineage>
</organism>
<sequence length="131" mass="14153">MNDLIVTLEPWRPWPLLWPAVVLLVAVVVSIIGGRRSSLPVRETGFVLFVLGGFAMGAMAWSMSAIWDTEQRSAALIAHGYRTPTFGGVDNPTAIASGIIEFHAVGPDGERVRGNLVSLGGDEWRVRILGD</sequence>
<keyword evidence="1" id="KW-1133">Transmembrane helix</keyword>
<feature type="transmembrane region" description="Helical" evidence="1">
    <location>
        <begin position="46"/>
        <end position="67"/>
    </location>
</feature>
<proteinExistence type="predicted"/>
<dbReference type="Proteomes" id="UP000275048">
    <property type="component" value="Unassembled WGS sequence"/>
</dbReference>
<dbReference type="AlphaFoldDB" id="A0A3M8A352"/>
<dbReference type="OrthoDB" id="5005925at2"/>
<keyword evidence="1" id="KW-0472">Membrane</keyword>
<keyword evidence="3" id="KW-1185">Reference proteome</keyword>
<name>A0A3M8A352_9MICO</name>
<evidence type="ECO:0000313" key="2">
    <source>
        <dbReference type="EMBL" id="RNB45643.1"/>
    </source>
</evidence>
<accession>A0A3M8A352</accession>
<evidence type="ECO:0000256" key="1">
    <source>
        <dbReference type="SAM" id="Phobius"/>
    </source>
</evidence>
<comment type="caution">
    <text evidence="2">The sequence shown here is derived from an EMBL/GenBank/DDBJ whole genome shotgun (WGS) entry which is preliminary data.</text>
</comment>
<keyword evidence="1" id="KW-0812">Transmembrane</keyword>
<reference evidence="2 3" key="1">
    <citation type="submission" date="2018-10" db="EMBL/GenBank/DDBJ databases">
        <title>Isolation, diversity and antibacterial activity of antinobacteria from the wheat rhizosphere soil.</title>
        <authorList>
            <person name="Sun T."/>
        </authorList>
    </citation>
    <scope>NUCLEOTIDE SEQUENCE [LARGE SCALE GENOMIC DNA]</scope>
    <source>
        <strain evidence="2 3">SJ-23</strain>
    </source>
</reference>
<gene>
    <name evidence="2" type="ORF">EDM22_15700</name>
</gene>